<reference evidence="2" key="1">
    <citation type="submission" date="2020-11" db="EMBL/GenBank/DDBJ databases">
        <title>Bacterial whole genome sequence for Caenimonas sp. DR4.4.</title>
        <authorList>
            <person name="Le V."/>
            <person name="Ko S.-R."/>
            <person name="Ahn C.-Y."/>
            <person name="Oh H.-M."/>
        </authorList>
    </citation>
    <scope>NUCLEOTIDE SEQUENCE</scope>
    <source>
        <strain evidence="2">DR4.4</strain>
    </source>
</reference>
<dbReference type="AlphaFoldDB" id="A0A931H892"/>
<evidence type="ECO:0000256" key="1">
    <source>
        <dbReference type="SAM" id="Phobius"/>
    </source>
</evidence>
<gene>
    <name evidence="2" type="ORF">I5803_19560</name>
</gene>
<feature type="transmembrane region" description="Helical" evidence="1">
    <location>
        <begin position="116"/>
        <end position="133"/>
    </location>
</feature>
<keyword evidence="1" id="KW-0472">Membrane</keyword>
<accession>A0A931H892</accession>
<protein>
    <submittedName>
        <fullName evidence="2">YeeE/YedE family protein</fullName>
    </submittedName>
</protein>
<keyword evidence="1" id="KW-0812">Transmembrane</keyword>
<evidence type="ECO:0000313" key="2">
    <source>
        <dbReference type="EMBL" id="MBG9390237.1"/>
    </source>
</evidence>
<sequence>MTIFISLLSGLVFGLGLIVSGMANPAKVLGFLDLAGPWDPSLAFVMGGAIAVGTVAFAVARKRTVSFLGLSMKLPSSNRIDRRLVIGSAVFGIGWGIAGFCPGPALVALGMGEAKALAFVLAMLAGMGIFEVLEGRALRRRAQPA</sequence>
<dbReference type="Proteomes" id="UP000651050">
    <property type="component" value="Unassembled WGS sequence"/>
</dbReference>
<dbReference type="EMBL" id="JADWYS010000001">
    <property type="protein sequence ID" value="MBG9390237.1"/>
    <property type="molecule type" value="Genomic_DNA"/>
</dbReference>
<dbReference type="Pfam" id="PF20398">
    <property type="entry name" value="DUF6691"/>
    <property type="match status" value="1"/>
</dbReference>
<feature type="transmembrane region" description="Helical" evidence="1">
    <location>
        <begin position="41"/>
        <end position="60"/>
    </location>
</feature>
<keyword evidence="3" id="KW-1185">Reference proteome</keyword>
<proteinExistence type="predicted"/>
<name>A0A931H892_9BURK</name>
<organism evidence="2 3">
    <name type="scientific">Caenimonas aquaedulcis</name>
    <dbReference type="NCBI Taxonomy" id="2793270"/>
    <lineage>
        <taxon>Bacteria</taxon>
        <taxon>Pseudomonadati</taxon>
        <taxon>Pseudomonadota</taxon>
        <taxon>Betaproteobacteria</taxon>
        <taxon>Burkholderiales</taxon>
        <taxon>Comamonadaceae</taxon>
        <taxon>Caenimonas</taxon>
    </lineage>
</organism>
<dbReference type="InterPro" id="IPR046513">
    <property type="entry name" value="DUF6691"/>
</dbReference>
<comment type="caution">
    <text evidence="2">The sequence shown here is derived from an EMBL/GenBank/DDBJ whole genome shotgun (WGS) entry which is preliminary data.</text>
</comment>
<keyword evidence="1" id="KW-1133">Transmembrane helix</keyword>
<dbReference type="RefSeq" id="WP_196987989.1">
    <property type="nucleotide sequence ID" value="NZ_JADWYS010000001.1"/>
</dbReference>
<feature type="transmembrane region" description="Helical" evidence="1">
    <location>
        <begin position="84"/>
        <end position="110"/>
    </location>
</feature>
<evidence type="ECO:0000313" key="3">
    <source>
        <dbReference type="Proteomes" id="UP000651050"/>
    </source>
</evidence>